<evidence type="ECO:0000256" key="2">
    <source>
        <dbReference type="ARBA" id="ARBA00023002"/>
    </source>
</evidence>
<dbReference type="GO" id="GO:0016491">
    <property type="term" value="F:oxidoreductase activity"/>
    <property type="evidence" value="ECO:0007669"/>
    <property type="project" value="UniProtKB-KW"/>
</dbReference>
<evidence type="ECO:0000256" key="1">
    <source>
        <dbReference type="ARBA" id="ARBA00006484"/>
    </source>
</evidence>
<accession>A0ABV6LLI3</accession>
<dbReference type="PANTHER" id="PTHR43115:SF4">
    <property type="entry name" value="DEHYDROGENASE_REDUCTASE SDR FAMILY MEMBER 11"/>
    <property type="match status" value="1"/>
</dbReference>
<dbReference type="PIRSF" id="PIRSF000126">
    <property type="entry name" value="11-beta-HSD1"/>
    <property type="match status" value="1"/>
</dbReference>
<organism evidence="4 5">
    <name type="scientific">Pontibacillus salicampi</name>
    <dbReference type="NCBI Taxonomy" id="1449801"/>
    <lineage>
        <taxon>Bacteria</taxon>
        <taxon>Bacillati</taxon>
        <taxon>Bacillota</taxon>
        <taxon>Bacilli</taxon>
        <taxon>Bacillales</taxon>
        <taxon>Bacillaceae</taxon>
        <taxon>Pontibacillus</taxon>
    </lineage>
</organism>
<gene>
    <name evidence="4" type="ORF">ACFFGV_06575</name>
</gene>
<dbReference type="PRINTS" id="PR00080">
    <property type="entry name" value="SDRFAMILY"/>
</dbReference>
<comment type="similarity">
    <text evidence="1 3">Belongs to the short-chain dehydrogenases/reductases (SDR) family.</text>
</comment>
<evidence type="ECO:0000256" key="3">
    <source>
        <dbReference type="RuleBase" id="RU000363"/>
    </source>
</evidence>
<name>A0ABV6LLI3_9BACI</name>
<dbReference type="Pfam" id="PF00106">
    <property type="entry name" value="adh_short"/>
    <property type="match status" value="1"/>
</dbReference>
<keyword evidence="5" id="KW-1185">Reference proteome</keyword>
<dbReference type="RefSeq" id="WP_377345804.1">
    <property type="nucleotide sequence ID" value="NZ_JBHLTP010000003.1"/>
</dbReference>
<protein>
    <submittedName>
        <fullName evidence="4">SDR family oxidoreductase</fullName>
        <ecNumber evidence="4">1.-.-.-</ecNumber>
    </submittedName>
</protein>
<dbReference type="Proteomes" id="UP001589836">
    <property type="component" value="Unassembled WGS sequence"/>
</dbReference>
<dbReference type="Gene3D" id="3.40.50.720">
    <property type="entry name" value="NAD(P)-binding Rossmann-like Domain"/>
    <property type="match status" value="1"/>
</dbReference>
<evidence type="ECO:0000313" key="5">
    <source>
        <dbReference type="Proteomes" id="UP001589836"/>
    </source>
</evidence>
<reference evidence="4 5" key="1">
    <citation type="submission" date="2024-09" db="EMBL/GenBank/DDBJ databases">
        <authorList>
            <person name="Sun Q."/>
            <person name="Mori K."/>
        </authorList>
    </citation>
    <scope>NUCLEOTIDE SEQUENCE [LARGE SCALE GENOMIC DNA]</scope>
    <source>
        <strain evidence="4 5">NCAIM B.02529</strain>
    </source>
</reference>
<evidence type="ECO:0000313" key="4">
    <source>
        <dbReference type="EMBL" id="MFC0523260.1"/>
    </source>
</evidence>
<dbReference type="EC" id="1.-.-.-" evidence="4"/>
<keyword evidence="2 4" id="KW-0560">Oxidoreductase</keyword>
<dbReference type="InterPro" id="IPR036291">
    <property type="entry name" value="NAD(P)-bd_dom_sf"/>
</dbReference>
<dbReference type="PANTHER" id="PTHR43115">
    <property type="entry name" value="DEHYDROGENASE/REDUCTASE SDR FAMILY MEMBER 11"/>
    <property type="match status" value="1"/>
</dbReference>
<dbReference type="SUPFAM" id="SSF51735">
    <property type="entry name" value="NAD(P)-binding Rossmann-fold domains"/>
    <property type="match status" value="1"/>
</dbReference>
<comment type="caution">
    <text evidence="4">The sequence shown here is derived from an EMBL/GenBank/DDBJ whole genome shotgun (WGS) entry which is preliminary data.</text>
</comment>
<dbReference type="EMBL" id="JBHLTP010000003">
    <property type="protein sequence ID" value="MFC0523260.1"/>
    <property type="molecule type" value="Genomic_DNA"/>
</dbReference>
<dbReference type="PRINTS" id="PR00081">
    <property type="entry name" value="GDHRDH"/>
</dbReference>
<dbReference type="InterPro" id="IPR002347">
    <property type="entry name" value="SDR_fam"/>
</dbReference>
<sequence length="262" mass="28628">MGYITKVVFRIGGINISSLQGKTAIITGASSGIGESIAQHFAMEGANVVLAARRKDRLESLAQRIESEHQVSAKIVVADVTKQSDMENLVEETKKDFSSVDIFINNAGVMLLSFLKNDKVEQWEQMVDVNIKGVLFGIHAALPAMLEQEAGHIVNVSSVAGHEVFPSSTVYSATKYAVKALSMGMEKELSRTGVRVTNVSPGAVSTELPEHITDEEVLSMFEDRKGRRTLESEDIARSVVYAVTQPSYVNVNEVIVRPMQDK</sequence>
<proteinExistence type="inferred from homology"/>